<feature type="compositionally biased region" description="Polar residues" evidence="1">
    <location>
        <begin position="73"/>
        <end position="83"/>
    </location>
</feature>
<dbReference type="Gene3D" id="3.40.50.1820">
    <property type="entry name" value="alpha/beta hydrolase"/>
    <property type="match status" value="2"/>
</dbReference>
<evidence type="ECO:0000256" key="1">
    <source>
        <dbReference type="SAM" id="MobiDB-lite"/>
    </source>
</evidence>
<gene>
    <name evidence="3" type="ORF">ATK36_0087</name>
</gene>
<dbReference type="EMBL" id="PDJK01000001">
    <property type="protein sequence ID" value="PFG56568.1"/>
    <property type="molecule type" value="Genomic_DNA"/>
</dbReference>
<dbReference type="InterPro" id="IPR013595">
    <property type="entry name" value="Pept_S33_TAP-like_C"/>
</dbReference>
<dbReference type="Pfam" id="PF08386">
    <property type="entry name" value="Abhydrolase_4"/>
    <property type="match status" value="1"/>
</dbReference>
<evidence type="ECO:0000313" key="4">
    <source>
        <dbReference type="Proteomes" id="UP000243542"/>
    </source>
</evidence>
<evidence type="ECO:0000259" key="2">
    <source>
        <dbReference type="Pfam" id="PF08386"/>
    </source>
</evidence>
<keyword evidence="4" id="KW-1185">Reference proteome</keyword>
<protein>
    <submittedName>
        <fullName evidence="3">TAP-like protein</fullName>
    </submittedName>
</protein>
<name>A0A2A9FZI8_9PSEU</name>
<accession>A0A2A9FZI8</accession>
<feature type="region of interest" description="Disordered" evidence="1">
    <location>
        <begin position="63"/>
        <end position="96"/>
    </location>
</feature>
<proteinExistence type="predicted"/>
<reference evidence="3 4" key="1">
    <citation type="submission" date="2017-10" db="EMBL/GenBank/DDBJ databases">
        <title>Sequencing the genomes of 1000 actinobacteria strains.</title>
        <authorList>
            <person name="Klenk H.-P."/>
        </authorList>
    </citation>
    <scope>NUCLEOTIDE SEQUENCE [LARGE SCALE GENOMIC DNA]</scope>
    <source>
        <strain evidence="3 4">DSM 46092</strain>
    </source>
</reference>
<dbReference type="SUPFAM" id="SSF53474">
    <property type="entry name" value="alpha/beta-Hydrolases"/>
    <property type="match status" value="1"/>
</dbReference>
<evidence type="ECO:0000313" key="3">
    <source>
        <dbReference type="EMBL" id="PFG56568.1"/>
    </source>
</evidence>
<feature type="domain" description="Peptidase S33 tripeptidyl aminopeptidase-like C-terminal" evidence="2">
    <location>
        <begin position="449"/>
        <end position="549"/>
    </location>
</feature>
<dbReference type="AlphaFoldDB" id="A0A2A9FZI8"/>
<dbReference type="Proteomes" id="UP000243542">
    <property type="component" value="Unassembled WGS sequence"/>
</dbReference>
<dbReference type="InterPro" id="IPR029058">
    <property type="entry name" value="AB_hydrolase_fold"/>
</dbReference>
<comment type="caution">
    <text evidence="3">The sequence shown here is derived from an EMBL/GenBank/DDBJ whole genome shotgun (WGS) entry which is preliminary data.</text>
</comment>
<organism evidence="3 4">
    <name type="scientific">Amycolatopsis sulphurea</name>
    <dbReference type="NCBI Taxonomy" id="76022"/>
    <lineage>
        <taxon>Bacteria</taxon>
        <taxon>Bacillati</taxon>
        <taxon>Actinomycetota</taxon>
        <taxon>Actinomycetes</taxon>
        <taxon>Pseudonocardiales</taxon>
        <taxon>Pseudonocardiaceae</taxon>
        <taxon>Amycolatopsis</taxon>
    </lineage>
</organism>
<sequence>MSRTRSLPPHTRHVKLGGEFARIRREDLPVHRRFARRLRLRVRLVAATLGVLALAGCTTGPSVRPAVIDNDGRNTPSPKSSTAPVPLPPLTQPQSSALRWADCGQDTRERIGDPAVPASLQFSCARMTAPLDAPDDTQRLLARIYLLKVGNGPIPLAVVNDVGGEPGTVYAARLAAQLPPAFLQKFSLIGMDRRGTGLSGGVQCAPDEVRSALLGADPTQGGLGDVLDAARRVGQQCAIDLDTAQTALDSWRTAGDLDKLRQALGLDRLNALGHGDGSKVLSEYAVRYPAQVGRMVLDGLPDPGDDRGAVLDAVAAGAQATFDAFNADCAARGCPLGDAKAALKAVTDRLRTAPVSGPDGLVVGPGVATYAAYVGLSDRTRWPALADALNSARNGDFAALTAFADPVLVDARGRASRISGMIATRCNDSSTRLPADQIDRAEAAMRTKYPQFGAAIAQELAWCGAWPVRREPLPAAGAPGAPPILVAATAADPVTPQVGTTRAADQMPSAVTVTWQGAGHGAVGQSPCVTAAVQGFLIDGKVPDTRTLCPA</sequence>